<keyword evidence="4 9" id="KW-0812">Transmembrane</keyword>
<evidence type="ECO:0000256" key="11">
    <source>
        <dbReference type="SAM" id="MobiDB-lite"/>
    </source>
</evidence>
<keyword evidence="5" id="KW-0677">Repeat</keyword>
<evidence type="ECO:0000256" key="12">
    <source>
        <dbReference type="SAM" id="Phobius"/>
    </source>
</evidence>
<name>A0A0F8A1B1_9HYPO</name>
<feature type="repeat" description="Solcar" evidence="9">
    <location>
        <begin position="7"/>
        <end position="97"/>
    </location>
</feature>
<protein>
    <recommendedName>
        <fullName evidence="15">Peroxisomal adenine nucleotide transporter 1</fullName>
    </recommendedName>
</protein>
<evidence type="ECO:0000256" key="9">
    <source>
        <dbReference type="PROSITE-ProRule" id="PRU00282"/>
    </source>
</evidence>
<comment type="similarity">
    <text evidence="2 10">Belongs to the mitochondrial carrier (TC 2.A.29) family.</text>
</comment>
<gene>
    <name evidence="13" type="ORF">HIM_04518</name>
</gene>
<evidence type="ECO:0000256" key="6">
    <source>
        <dbReference type="ARBA" id="ARBA00022792"/>
    </source>
</evidence>
<dbReference type="Gene3D" id="1.50.40.10">
    <property type="entry name" value="Mitochondrial carrier domain"/>
    <property type="match status" value="2"/>
</dbReference>
<keyword evidence="7 12" id="KW-1133">Transmembrane helix</keyword>
<dbReference type="InterPro" id="IPR023395">
    <property type="entry name" value="MCP_dom_sf"/>
</dbReference>
<dbReference type="PANTHER" id="PTHR45939:SF2">
    <property type="entry name" value="CARRIER PROTEIN, PUTATIVE (AFU_ORTHOLOGUE AFUA_2G13870)-RELATED"/>
    <property type="match status" value="1"/>
</dbReference>
<feature type="transmembrane region" description="Helical" evidence="12">
    <location>
        <begin position="154"/>
        <end position="175"/>
    </location>
</feature>
<keyword evidence="14" id="KW-1185">Reference proteome</keyword>
<keyword evidence="6" id="KW-0496">Mitochondrion</keyword>
<evidence type="ECO:0008006" key="15">
    <source>
        <dbReference type="Google" id="ProtNLM"/>
    </source>
</evidence>
<evidence type="ECO:0000256" key="3">
    <source>
        <dbReference type="ARBA" id="ARBA00022448"/>
    </source>
</evidence>
<reference evidence="13 14" key="1">
    <citation type="journal article" date="2014" name="Genome Biol. Evol.">
        <title>Comparative genomics and transcriptomics analyses reveal divergent lifestyle features of nematode endoparasitic fungus Hirsutella minnesotensis.</title>
        <authorList>
            <person name="Lai Y."/>
            <person name="Liu K."/>
            <person name="Zhang X."/>
            <person name="Zhang X."/>
            <person name="Li K."/>
            <person name="Wang N."/>
            <person name="Shu C."/>
            <person name="Wu Y."/>
            <person name="Wang C."/>
            <person name="Bushley K.E."/>
            <person name="Xiang M."/>
            <person name="Liu X."/>
        </authorList>
    </citation>
    <scope>NUCLEOTIDE SEQUENCE [LARGE SCALE GENOMIC DNA]</scope>
    <source>
        <strain evidence="13 14">3608</strain>
    </source>
</reference>
<feature type="transmembrane region" description="Helical" evidence="12">
    <location>
        <begin position="291"/>
        <end position="313"/>
    </location>
</feature>
<evidence type="ECO:0000313" key="14">
    <source>
        <dbReference type="Proteomes" id="UP000054481"/>
    </source>
</evidence>
<evidence type="ECO:0000256" key="10">
    <source>
        <dbReference type="RuleBase" id="RU000488"/>
    </source>
</evidence>
<evidence type="ECO:0000256" key="1">
    <source>
        <dbReference type="ARBA" id="ARBA00004141"/>
    </source>
</evidence>
<dbReference type="InterPro" id="IPR052217">
    <property type="entry name" value="Mito/Peroxisomal_Carrier"/>
</dbReference>
<feature type="region of interest" description="Disordered" evidence="11">
    <location>
        <begin position="226"/>
        <end position="249"/>
    </location>
</feature>
<organism evidence="13 14">
    <name type="scientific">Hirsutella minnesotensis 3608</name>
    <dbReference type="NCBI Taxonomy" id="1043627"/>
    <lineage>
        <taxon>Eukaryota</taxon>
        <taxon>Fungi</taxon>
        <taxon>Dikarya</taxon>
        <taxon>Ascomycota</taxon>
        <taxon>Pezizomycotina</taxon>
        <taxon>Sordariomycetes</taxon>
        <taxon>Hypocreomycetidae</taxon>
        <taxon>Hypocreales</taxon>
        <taxon>Ophiocordycipitaceae</taxon>
        <taxon>Hirsutella</taxon>
    </lineage>
</organism>
<dbReference type="SUPFAM" id="SSF103506">
    <property type="entry name" value="Mitochondrial carrier"/>
    <property type="match status" value="1"/>
</dbReference>
<sequence>MSLNATLSALGHAVSGSAGTAVSTAAVFPLDLVTTRLKAQRMMRSPDRYQGIYDALRAIIRDEGGVSALYNGLAPDVAKSVLDSFLFFGFYSYLRGHNRHPTVIQELAMGALAGACSRALTTPISTVVTRMQVSSQPKTLRQALAEVGHEKGIFGLWSGYSATLFLTLNPSLTFFVNRRLAKRILPALQEEDIPVAWVAFLLAAFSKATATALTYPFQTGRLHLQMAREPTEQESSEDKKSKSGETPATLPSSLLRKAFDKTVIGIIFQIMKKQGQRALYDGLRGELLKGFLSHGLTMLVKGFFFRLAVRLWILARPHLRKRLQAK</sequence>
<dbReference type="PROSITE" id="PS50920">
    <property type="entry name" value="SOLCAR"/>
    <property type="match status" value="2"/>
</dbReference>
<dbReference type="GO" id="GO:0016020">
    <property type="term" value="C:membrane"/>
    <property type="evidence" value="ECO:0007669"/>
    <property type="project" value="UniProtKB-SubCell"/>
</dbReference>
<keyword evidence="8 9" id="KW-0472">Membrane</keyword>
<evidence type="ECO:0000313" key="13">
    <source>
        <dbReference type="EMBL" id="KJZ76062.1"/>
    </source>
</evidence>
<dbReference type="AlphaFoldDB" id="A0A0F8A1B1"/>
<dbReference type="GO" id="GO:0015217">
    <property type="term" value="F:ADP transmembrane transporter activity"/>
    <property type="evidence" value="ECO:0007669"/>
    <property type="project" value="TreeGrafter"/>
</dbReference>
<dbReference type="InterPro" id="IPR018108">
    <property type="entry name" value="MCP_transmembrane"/>
</dbReference>
<dbReference type="Proteomes" id="UP000054481">
    <property type="component" value="Unassembled WGS sequence"/>
</dbReference>
<feature type="transmembrane region" description="Helical" evidence="12">
    <location>
        <begin position="195"/>
        <end position="217"/>
    </location>
</feature>
<evidence type="ECO:0000256" key="4">
    <source>
        <dbReference type="ARBA" id="ARBA00022692"/>
    </source>
</evidence>
<accession>A0A0F8A1B1</accession>
<feature type="repeat" description="Solcar" evidence="9">
    <location>
        <begin position="101"/>
        <end position="184"/>
    </location>
</feature>
<evidence type="ECO:0000256" key="7">
    <source>
        <dbReference type="ARBA" id="ARBA00022989"/>
    </source>
</evidence>
<dbReference type="OrthoDB" id="18574at2759"/>
<evidence type="ECO:0000256" key="8">
    <source>
        <dbReference type="ARBA" id="ARBA00023136"/>
    </source>
</evidence>
<evidence type="ECO:0000256" key="5">
    <source>
        <dbReference type="ARBA" id="ARBA00022737"/>
    </source>
</evidence>
<dbReference type="Pfam" id="PF00153">
    <property type="entry name" value="Mito_carr"/>
    <property type="match status" value="3"/>
</dbReference>
<evidence type="ECO:0000256" key="2">
    <source>
        <dbReference type="ARBA" id="ARBA00006375"/>
    </source>
</evidence>
<dbReference type="EMBL" id="KQ030513">
    <property type="protein sequence ID" value="KJZ76062.1"/>
    <property type="molecule type" value="Genomic_DNA"/>
</dbReference>
<keyword evidence="6" id="KW-0999">Mitochondrion inner membrane</keyword>
<keyword evidence="3 10" id="KW-0813">Transport</keyword>
<proteinExistence type="inferred from homology"/>
<dbReference type="PANTHER" id="PTHR45939">
    <property type="entry name" value="PEROXISOMAL MEMBRANE PROTEIN PMP34-RELATED"/>
    <property type="match status" value="1"/>
</dbReference>
<comment type="subcellular location">
    <subcellularLocation>
        <location evidence="1">Membrane</location>
        <topology evidence="1">Multi-pass membrane protein</topology>
    </subcellularLocation>
</comment>